<reference evidence="1" key="1">
    <citation type="submission" date="2020-05" db="EMBL/GenBank/DDBJ databases">
        <title>Large-scale comparative analyses of tick genomes elucidate their genetic diversity and vector capacities.</title>
        <authorList>
            <person name="Jia N."/>
            <person name="Wang J."/>
            <person name="Shi W."/>
            <person name="Du L."/>
            <person name="Sun Y."/>
            <person name="Zhan W."/>
            <person name="Jiang J."/>
            <person name="Wang Q."/>
            <person name="Zhang B."/>
            <person name="Ji P."/>
            <person name="Sakyi L.B."/>
            <person name="Cui X."/>
            <person name="Yuan T."/>
            <person name="Jiang B."/>
            <person name="Yang W."/>
            <person name="Lam T.T.-Y."/>
            <person name="Chang Q."/>
            <person name="Ding S."/>
            <person name="Wang X."/>
            <person name="Zhu J."/>
            <person name="Ruan X."/>
            <person name="Zhao L."/>
            <person name="Wei J."/>
            <person name="Que T."/>
            <person name="Du C."/>
            <person name="Cheng J."/>
            <person name="Dai P."/>
            <person name="Han X."/>
            <person name="Huang E."/>
            <person name="Gao Y."/>
            <person name="Liu J."/>
            <person name="Shao H."/>
            <person name="Ye R."/>
            <person name="Li L."/>
            <person name="Wei W."/>
            <person name="Wang X."/>
            <person name="Wang C."/>
            <person name="Yang T."/>
            <person name="Huo Q."/>
            <person name="Li W."/>
            <person name="Guo W."/>
            <person name="Chen H."/>
            <person name="Zhou L."/>
            <person name="Ni X."/>
            <person name="Tian J."/>
            <person name="Zhou Y."/>
            <person name="Sheng Y."/>
            <person name="Liu T."/>
            <person name="Pan Y."/>
            <person name="Xia L."/>
            <person name="Li J."/>
            <person name="Zhao F."/>
            <person name="Cao W."/>
        </authorList>
    </citation>
    <scope>NUCLEOTIDE SEQUENCE</scope>
    <source>
        <strain evidence="1">Dsil-2018</strain>
    </source>
</reference>
<comment type="caution">
    <text evidence="1">The sequence shown here is derived from an EMBL/GenBank/DDBJ whole genome shotgun (WGS) entry which is preliminary data.</text>
</comment>
<evidence type="ECO:0000313" key="1">
    <source>
        <dbReference type="EMBL" id="KAH7974614.1"/>
    </source>
</evidence>
<keyword evidence="2" id="KW-1185">Reference proteome</keyword>
<proteinExistence type="predicted"/>
<organism evidence="1 2">
    <name type="scientific">Dermacentor silvarum</name>
    <name type="common">Tick</name>
    <dbReference type="NCBI Taxonomy" id="543639"/>
    <lineage>
        <taxon>Eukaryota</taxon>
        <taxon>Metazoa</taxon>
        <taxon>Ecdysozoa</taxon>
        <taxon>Arthropoda</taxon>
        <taxon>Chelicerata</taxon>
        <taxon>Arachnida</taxon>
        <taxon>Acari</taxon>
        <taxon>Parasitiformes</taxon>
        <taxon>Ixodida</taxon>
        <taxon>Ixodoidea</taxon>
        <taxon>Ixodidae</taxon>
        <taxon>Rhipicephalinae</taxon>
        <taxon>Dermacentor</taxon>
    </lineage>
</organism>
<accession>A0ACB8DQF3</accession>
<protein>
    <submittedName>
        <fullName evidence="1">Uncharacterized protein</fullName>
    </submittedName>
</protein>
<gene>
    <name evidence="1" type="ORF">HPB49_017450</name>
</gene>
<dbReference type="Proteomes" id="UP000821865">
    <property type="component" value="Chromosome 10"/>
</dbReference>
<dbReference type="EMBL" id="CM023479">
    <property type="protein sequence ID" value="KAH7974614.1"/>
    <property type="molecule type" value="Genomic_DNA"/>
</dbReference>
<name>A0ACB8DQF3_DERSI</name>
<sequence length="268" mass="30793">MLLIVSSAPWQLIVAVGASVIGKTKKSGVVPSVWHPKLSSWRAKQSSSHGRLRSCSRPRHTVCFLKTHKCASSSVQNLLMRFGERRRLTFALPWFDIYLGHTDLLNRTMVQGTPPFDMLVHHTRFQEDEARALLKPDVVFVTIVREPASLFESLFSYGDLKEHINVSLEELQRATENASFVKQMRAILPGPNRKRLGLNQMSFDLGFNLELSHNESAVRGFIERMDAVFDLVMVAERMNESLVLLRHLLCWEMDDVVVFKHNRRKVRR</sequence>
<evidence type="ECO:0000313" key="2">
    <source>
        <dbReference type="Proteomes" id="UP000821865"/>
    </source>
</evidence>